<accession>A0ABN8MID9</accession>
<feature type="transmembrane region" description="Helical" evidence="1">
    <location>
        <begin position="157"/>
        <end position="178"/>
    </location>
</feature>
<keyword evidence="1" id="KW-1133">Transmembrane helix</keyword>
<organism evidence="2 3">
    <name type="scientific">Porites evermanni</name>
    <dbReference type="NCBI Taxonomy" id="104178"/>
    <lineage>
        <taxon>Eukaryota</taxon>
        <taxon>Metazoa</taxon>
        <taxon>Cnidaria</taxon>
        <taxon>Anthozoa</taxon>
        <taxon>Hexacorallia</taxon>
        <taxon>Scleractinia</taxon>
        <taxon>Fungiina</taxon>
        <taxon>Poritidae</taxon>
        <taxon>Porites</taxon>
    </lineage>
</organism>
<evidence type="ECO:0000256" key="1">
    <source>
        <dbReference type="SAM" id="Phobius"/>
    </source>
</evidence>
<keyword evidence="3" id="KW-1185">Reference proteome</keyword>
<proteinExistence type="predicted"/>
<protein>
    <submittedName>
        <fullName evidence="2">Uncharacterized protein</fullName>
    </submittedName>
</protein>
<comment type="caution">
    <text evidence="2">The sequence shown here is derived from an EMBL/GenBank/DDBJ whole genome shotgun (WGS) entry which is preliminary data.</text>
</comment>
<reference evidence="2 3" key="1">
    <citation type="submission" date="2022-05" db="EMBL/GenBank/DDBJ databases">
        <authorList>
            <consortium name="Genoscope - CEA"/>
            <person name="William W."/>
        </authorList>
    </citation>
    <scope>NUCLEOTIDE SEQUENCE [LARGE SCALE GENOMIC DNA]</scope>
</reference>
<gene>
    <name evidence="2" type="ORF">PEVE_00036190</name>
</gene>
<keyword evidence="1" id="KW-0812">Transmembrane</keyword>
<dbReference type="EMBL" id="CALNXI010000572">
    <property type="protein sequence ID" value="CAH3029454.1"/>
    <property type="molecule type" value="Genomic_DNA"/>
</dbReference>
<evidence type="ECO:0000313" key="3">
    <source>
        <dbReference type="Proteomes" id="UP001159427"/>
    </source>
</evidence>
<name>A0ABN8MID9_9CNID</name>
<feature type="transmembrane region" description="Helical" evidence="1">
    <location>
        <begin position="38"/>
        <end position="60"/>
    </location>
</feature>
<evidence type="ECO:0000313" key="2">
    <source>
        <dbReference type="EMBL" id="CAH3029454.1"/>
    </source>
</evidence>
<dbReference type="Proteomes" id="UP001159427">
    <property type="component" value="Unassembled WGS sequence"/>
</dbReference>
<keyword evidence="1" id="KW-0472">Membrane</keyword>
<feature type="transmembrane region" description="Helical" evidence="1">
    <location>
        <begin position="12"/>
        <end position="31"/>
    </location>
</feature>
<sequence>MTPRDHLRIYAGFFFGCLCITAPVLCGLYFIQSLHIGAFIQVFAIIVNTAVFVLAAYFVLYSNDLEEGEISESIGVKIMVSSSIFDLDSFKMFSIEAAIAGYWAQTAPHRGDVQDPSFMGWDSAKLLVRGLTGAFLIRVFMKVNARSLPLQNLNKKWNHLLVPVIMLGILSVFVETLLDQYGAPLDMKLRCEIKEESLKILLEVEPPLYLGFLIHVFLHFFILWSNLGKRQASLEYSYSTIESVSISRYTSCVSSQVSLEHKGED</sequence>
<feature type="transmembrane region" description="Helical" evidence="1">
    <location>
        <begin position="208"/>
        <end position="227"/>
    </location>
</feature>